<protein>
    <submittedName>
        <fullName evidence="2 3">Uncharacterized protein</fullName>
    </submittedName>
</protein>
<dbReference type="AlphaFoldDB" id="L1IR56"/>
<dbReference type="EMBL" id="JH993045">
    <property type="protein sequence ID" value="EKX38743.1"/>
    <property type="molecule type" value="Genomic_DNA"/>
</dbReference>
<proteinExistence type="predicted"/>
<evidence type="ECO:0000313" key="2">
    <source>
        <dbReference type="EMBL" id="EKX38743.1"/>
    </source>
</evidence>
<reference evidence="3" key="3">
    <citation type="submission" date="2015-06" db="UniProtKB">
        <authorList>
            <consortium name="EnsemblProtists"/>
        </authorList>
    </citation>
    <scope>IDENTIFICATION</scope>
</reference>
<sequence length="176" mass="19303">MSHMQDVTSSSPPTASAEGFELAERNLDLAATGGPEADEAGDLADLFFLGRDSRTGKPLEPSTDPARPRADGEKEAENAAPSQADCTLKPMQLDEPKEQEQDVHDLEQERVEERSRVDNIELKRRRTCKIGWEKFKRKSLRIICEGKPGTLLNNILVAIDKAGQVRGEQGKAGGHV</sequence>
<evidence type="ECO:0000313" key="3">
    <source>
        <dbReference type="EnsemblProtists" id="EKX38743"/>
    </source>
</evidence>
<dbReference type="KEGG" id="gtt:GUITHDRAFT_115072"/>
<feature type="compositionally biased region" description="Basic and acidic residues" evidence="1">
    <location>
        <begin position="66"/>
        <end position="77"/>
    </location>
</feature>
<evidence type="ECO:0000313" key="4">
    <source>
        <dbReference type="Proteomes" id="UP000011087"/>
    </source>
</evidence>
<name>L1IR56_GUITC</name>
<dbReference type="HOGENOM" id="CLU_1528054_0_0_1"/>
<dbReference type="PaxDb" id="55529-EKX38743"/>
<feature type="compositionally biased region" description="Polar residues" evidence="1">
    <location>
        <begin position="1"/>
        <end position="14"/>
    </location>
</feature>
<accession>L1IR56</accession>
<reference evidence="2 4" key="1">
    <citation type="journal article" date="2012" name="Nature">
        <title>Algal genomes reveal evolutionary mosaicism and the fate of nucleomorphs.</title>
        <authorList>
            <consortium name="DOE Joint Genome Institute"/>
            <person name="Curtis B.A."/>
            <person name="Tanifuji G."/>
            <person name="Burki F."/>
            <person name="Gruber A."/>
            <person name="Irimia M."/>
            <person name="Maruyama S."/>
            <person name="Arias M.C."/>
            <person name="Ball S.G."/>
            <person name="Gile G.H."/>
            <person name="Hirakawa Y."/>
            <person name="Hopkins J.F."/>
            <person name="Kuo A."/>
            <person name="Rensing S.A."/>
            <person name="Schmutz J."/>
            <person name="Symeonidi A."/>
            <person name="Elias M."/>
            <person name="Eveleigh R.J."/>
            <person name="Herman E.K."/>
            <person name="Klute M.J."/>
            <person name="Nakayama T."/>
            <person name="Obornik M."/>
            <person name="Reyes-Prieto A."/>
            <person name="Armbrust E.V."/>
            <person name="Aves S.J."/>
            <person name="Beiko R.G."/>
            <person name="Coutinho P."/>
            <person name="Dacks J.B."/>
            <person name="Durnford D.G."/>
            <person name="Fast N.M."/>
            <person name="Green B.R."/>
            <person name="Grisdale C.J."/>
            <person name="Hempel F."/>
            <person name="Henrissat B."/>
            <person name="Hoppner M.P."/>
            <person name="Ishida K."/>
            <person name="Kim E."/>
            <person name="Koreny L."/>
            <person name="Kroth P.G."/>
            <person name="Liu Y."/>
            <person name="Malik S.B."/>
            <person name="Maier U.G."/>
            <person name="McRose D."/>
            <person name="Mock T."/>
            <person name="Neilson J.A."/>
            <person name="Onodera N.T."/>
            <person name="Poole A.M."/>
            <person name="Pritham E.J."/>
            <person name="Richards T.A."/>
            <person name="Rocap G."/>
            <person name="Roy S.W."/>
            <person name="Sarai C."/>
            <person name="Schaack S."/>
            <person name="Shirato S."/>
            <person name="Slamovits C.H."/>
            <person name="Spencer D.F."/>
            <person name="Suzuki S."/>
            <person name="Worden A.Z."/>
            <person name="Zauner S."/>
            <person name="Barry K."/>
            <person name="Bell C."/>
            <person name="Bharti A.K."/>
            <person name="Crow J.A."/>
            <person name="Grimwood J."/>
            <person name="Kramer R."/>
            <person name="Lindquist E."/>
            <person name="Lucas S."/>
            <person name="Salamov A."/>
            <person name="McFadden G.I."/>
            <person name="Lane C.E."/>
            <person name="Keeling P.J."/>
            <person name="Gray M.W."/>
            <person name="Grigoriev I.V."/>
            <person name="Archibald J.M."/>
        </authorList>
    </citation>
    <scope>NUCLEOTIDE SEQUENCE</scope>
    <source>
        <strain evidence="2 4">CCMP2712</strain>
    </source>
</reference>
<reference evidence="4" key="2">
    <citation type="submission" date="2012-11" db="EMBL/GenBank/DDBJ databases">
        <authorList>
            <person name="Kuo A."/>
            <person name="Curtis B.A."/>
            <person name="Tanifuji G."/>
            <person name="Burki F."/>
            <person name="Gruber A."/>
            <person name="Irimia M."/>
            <person name="Maruyama S."/>
            <person name="Arias M.C."/>
            <person name="Ball S.G."/>
            <person name="Gile G.H."/>
            <person name="Hirakawa Y."/>
            <person name="Hopkins J.F."/>
            <person name="Rensing S.A."/>
            <person name="Schmutz J."/>
            <person name="Symeonidi A."/>
            <person name="Elias M."/>
            <person name="Eveleigh R.J."/>
            <person name="Herman E.K."/>
            <person name="Klute M.J."/>
            <person name="Nakayama T."/>
            <person name="Obornik M."/>
            <person name="Reyes-Prieto A."/>
            <person name="Armbrust E.V."/>
            <person name="Aves S.J."/>
            <person name="Beiko R.G."/>
            <person name="Coutinho P."/>
            <person name="Dacks J.B."/>
            <person name="Durnford D.G."/>
            <person name="Fast N.M."/>
            <person name="Green B.R."/>
            <person name="Grisdale C."/>
            <person name="Hempe F."/>
            <person name="Henrissat B."/>
            <person name="Hoppner M.P."/>
            <person name="Ishida K.-I."/>
            <person name="Kim E."/>
            <person name="Koreny L."/>
            <person name="Kroth P.G."/>
            <person name="Liu Y."/>
            <person name="Malik S.-B."/>
            <person name="Maier U.G."/>
            <person name="McRose D."/>
            <person name="Mock T."/>
            <person name="Neilson J.A."/>
            <person name="Onodera N.T."/>
            <person name="Poole A.M."/>
            <person name="Pritham E.J."/>
            <person name="Richards T.A."/>
            <person name="Rocap G."/>
            <person name="Roy S.W."/>
            <person name="Sarai C."/>
            <person name="Schaack S."/>
            <person name="Shirato S."/>
            <person name="Slamovits C.H."/>
            <person name="Spencer D.F."/>
            <person name="Suzuki S."/>
            <person name="Worden A.Z."/>
            <person name="Zauner S."/>
            <person name="Barry K."/>
            <person name="Bell C."/>
            <person name="Bharti A.K."/>
            <person name="Crow J.A."/>
            <person name="Grimwood J."/>
            <person name="Kramer R."/>
            <person name="Lindquist E."/>
            <person name="Lucas S."/>
            <person name="Salamov A."/>
            <person name="McFadden G.I."/>
            <person name="Lane C.E."/>
            <person name="Keeling P.J."/>
            <person name="Gray M.W."/>
            <person name="Grigoriev I.V."/>
            <person name="Archibald J.M."/>
        </authorList>
    </citation>
    <scope>NUCLEOTIDE SEQUENCE</scope>
    <source>
        <strain evidence="4">CCMP2712</strain>
    </source>
</reference>
<feature type="region of interest" description="Disordered" evidence="1">
    <location>
        <begin position="1"/>
        <end position="113"/>
    </location>
</feature>
<dbReference type="EnsemblProtists" id="EKX38743">
    <property type="protein sequence ID" value="EKX38743"/>
    <property type="gene ID" value="GUITHDRAFT_115072"/>
</dbReference>
<organism evidence="2">
    <name type="scientific">Guillardia theta (strain CCMP2712)</name>
    <name type="common">Cryptophyte</name>
    <dbReference type="NCBI Taxonomy" id="905079"/>
    <lineage>
        <taxon>Eukaryota</taxon>
        <taxon>Cryptophyceae</taxon>
        <taxon>Pyrenomonadales</taxon>
        <taxon>Geminigeraceae</taxon>
        <taxon>Guillardia</taxon>
    </lineage>
</organism>
<feature type="compositionally biased region" description="Basic and acidic residues" evidence="1">
    <location>
        <begin position="92"/>
        <end position="113"/>
    </location>
</feature>
<evidence type="ECO:0000256" key="1">
    <source>
        <dbReference type="SAM" id="MobiDB-lite"/>
    </source>
</evidence>
<keyword evidence="4" id="KW-1185">Reference proteome</keyword>
<gene>
    <name evidence="2" type="ORF">GUITHDRAFT_115072</name>
</gene>
<dbReference type="RefSeq" id="XP_005825723.1">
    <property type="nucleotide sequence ID" value="XM_005825666.1"/>
</dbReference>
<dbReference type="GeneID" id="17295511"/>
<dbReference type="Proteomes" id="UP000011087">
    <property type="component" value="Unassembled WGS sequence"/>
</dbReference>